<evidence type="ECO:0000259" key="3">
    <source>
        <dbReference type="Pfam" id="PF05598"/>
    </source>
</evidence>
<feature type="domain" description="Transposase IS4-like" evidence="2">
    <location>
        <begin position="193"/>
        <end position="405"/>
    </location>
</feature>
<dbReference type="AlphaFoldDB" id="A0A1V4ASI2"/>
<name>A0A1V4ASI2_9BACT</name>
<evidence type="ECO:0000259" key="2">
    <source>
        <dbReference type="Pfam" id="PF01609"/>
    </source>
</evidence>
<sequence length="443" mass="50700">MGENSMQKFQLSLFYNLQAVVETSSFSRKYHLIFQCLPLSKFPDKNYGVGRTGYSRHAMLKAFIIKHIEQIKSVPRLIEFLDSHPILTHRCGFEMGSLPDESQFYRFIKEIPTSLLEDIHTEVNRQLIAAGVVSLDTFMIDSKPVMAATRENNFKNPKRNTHSKEKRPKRNRQATLGYYSYQEVQGKKDNFIFFWGYRTHVIVSKEGVPLVTKTLPNNSTDTQVAVQLIKKLKRLFKFKKGALFIADAAYDVRELYNLIVNTMKSQAFIPLNPRNRQPDKTLGHHGCPLCDAGLEMKSAGSWTEGPRTRLKLRCPPKADSKVSANYPEGCPIQHPSLTQDKAYGCTKYLDITHDALPCVPRDTDFFKETYQLRITAEPYFSRPGDREAEQTTHYKLRIVQNQMAIAHVSMSLVASAAALLLKQPEKIRCFRIFSQLPLLKQNA</sequence>
<feature type="domain" description="Transposase InsH N-terminal" evidence="3">
    <location>
        <begin position="40"/>
        <end position="109"/>
    </location>
</feature>
<proteinExistence type="predicted"/>
<gene>
    <name evidence="4" type="ORF">AYP45_10975</name>
</gene>
<dbReference type="EMBL" id="AYTS01000099">
    <property type="protein sequence ID" value="OOP56103.1"/>
    <property type="molecule type" value="Genomic_DNA"/>
</dbReference>
<evidence type="ECO:0000313" key="4">
    <source>
        <dbReference type="EMBL" id="OOP56103.1"/>
    </source>
</evidence>
<dbReference type="InterPro" id="IPR002559">
    <property type="entry name" value="Transposase_11"/>
</dbReference>
<organism evidence="4 5">
    <name type="scientific">Candidatus Brocadia carolinensis</name>
    <dbReference type="NCBI Taxonomy" id="1004156"/>
    <lineage>
        <taxon>Bacteria</taxon>
        <taxon>Pseudomonadati</taxon>
        <taxon>Planctomycetota</taxon>
        <taxon>Candidatus Brocadiia</taxon>
        <taxon>Candidatus Brocadiales</taxon>
        <taxon>Candidatus Brocadiaceae</taxon>
        <taxon>Candidatus Brocadia</taxon>
    </lineage>
</organism>
<reference evidence="4 5" key="1">
    <citation type="journal article" date="2017" name="Water Res.">
        <title>Discovery and metagenomic analysis of an anammox bacterial enrichment related to Candidatus "Brocadia caroliniensis" in a full-scale glycerol-fed nitritation-denitritation separate centrate treatment process.</title>
        <authorList>
            <person name="Park H."/>
            <person name="Brotto A.C."/>
            <person name="van Loosdrecht M.C."/>
            <person name="Chandran K."/>
        </authorList>
    </citation>
    <scope>NUCLEOTIDE SEQUENCE [LARGE SCALE GENOMIC DNA]</scope>
    <source>
        <strain evidence="4">26THWARD</strain>
    </source>
</reference>
<feature type="compositionally biased region" description="Basic residues" evidence="1">
    <location>
        <begin position="156"/>
        <end position="172"/>
    </location>
</feature>
<dbReference type="InterPro" id="IPR008490">
    <property type="entry name" value="Transposase_InsH_N"/>
</dbReference>
<evidence type="ECO:0000313" key="5">
    <source>
        <dbReference type="Proteomes" id="UP000189681"/>
    </source>
</evidence>
<dbReference type="GO" id="GO:0006313">
    <property type="term" value="P:DNA transposition"/>
    <property type="evidence" value="ECO:0007669"/>
    <property type="project" value="InterPro"/>
</dbReference>
<feature type="region of interest" description="Disordered" evidence="1">
    <location>
        <begin position="149"/>
        <end position="172"/>
    </location>
</feature>
<protein>
    <recommendedName>
        <fullName evidence="6">Transposase</fullName>
    </recommendedName>
</protein>
<dbReference type="Pfam" id="PF05598">
    <property type="entry name" value="DUF772"/>
    <property type="match status" value="1"/>
</dbReference>
<accession>A0A1V4ASI2</accession>
<dbReference type="GO" id="GO:0004803">
    <property type="term" value="F:transposase activity"/>
    <property type="evidence" value="ECO:0007669"/>
    <property type="project" value="InterPro"/>
</dbReference>
<dbReference type="GO" id="GO:0003677">
    <property type="term" value="F:DNA binding"/>
    <property type="evidence" value="ECO:0007669"/>
    <property type="project" value="InterPro"/>
</dbReference>
<evidence type="ECO:0000256" key="1">
    <source>
        <dbReference type="SAM" id="MobiDB-lite"/>
    </source>
</evidence>
<evidence type="ECO:0008006" key="6">
    <source>
        <dbReference type="Google" id="ProtNLM"/>
    </source>
</evidence>
<comment type="caution">
    <text evidence="4">The sequence shown here is derived from an EMBL/GenBank/DDBJ whole genome shotgun (WGS) entry which is preliminary data.</text>
</comment>
<dbReference type="Pfam" id="PF01609">
    <property type="entry name" value="DDE_Tnp_1"/>
    <property type="match status" value="1"/>
</dbReference>
<dbReference type="Proteomes" id="UP000189681">
    <property type="component" value="Unassembled WGS sequence"/>
</dbReference>